<dbReference type="Pfam" id="PF00400">
    <property type="entry name" value="WD40"/>
    <property type="match status" value="7"/>
</dbReference>
<dbReference type="PROSITE" id="PS50294">
    <property type="entry name" value="WD_REPEATS_REGION"/>
    <property type="match status" value="6"/>
</dbReference>
<keyword evidence="4 6" id="KW-0067">ATP-binding</keyword>
<keyword evidence="1 5" id="KW-0853">WD repeat</keyword>
<dbReference type="InterPro" id="IPR019775">
    <property type="entry name" value="WD40_repeat_CS"/>
</dbReference>
<keyword evidence="7" id="KW-0175">Coiled coil</keyword>
<dbReference type="InterPro" id="IPR015943">
    <property type="entry name" value="WD40/YVTN_repeat-like_dom_sf"/>
</dbReference>
<reference evidence="12" key="1">
    <citation type="submission" date="2017-06" db="EMBL/GenBank/DDBJ databases">
        <title>Genome analysis of Fimbriiglobus ruber SP5, the first member of the order Planctomycetales with confirmed chitinolytic capability.</title>
        <authorList>
            <person name="Ravin N.V."/>
            <person name="Rakitin A.L."/>
            <person name="Ivanova A.A."/>
            <person name="Beletsky A.V."/>
            <person name="Kulichevskaya I.S."/>
            <person name="Mardanov A.V."/>
            <person name="Dedysh S.N."/>
        </authorList>
    </citation>
    <scope>NUCLEOTIDE SEQUENCE [LARGE SCALE GENOMIC DNA]</scope>
    <source>
        <strain evidence="12">SP5</strain>
    </source>
</reference>
<dbReference type="InterPro" id="IPR011047">
    <property type="entry name" value="Quinoprotein_ADH-like_sf"/>
</dbReference>
<feature type="repeat" description="WD" evidence="5">
    <location>
        <begin position="638"/>
        <end position="661"/>
    </location>
</feature>
<feature type="repeat" description="WD" evidence="5">
    <location>
        <begin position="712"/>
        <end position="753"/>
    </location>
</feature>
<evidence type="ECO:0000256" key="7">
    <source>
        <dbReference type="SAM" id="Coils"/>
    </source>
</evidence>
<evidence type="ECO:0000313" key="11">
    <source>
        <dbReference type="EMBL" id="OWK37610.1"/>
    </source>
</evidence>
<dbReference type="CDD" id="cd00200">
    <property type="entry name" value="WD40"/>
    <property type="match status" value="2"/>
</dbReference>
<feature type="binding site" evidence="6">
    <location>
        <position position="113"/>
    </location>
    <ligand>
        <name>ATP</name>
        <dbReference type="ChEBI" id="CHEBI:30616"/>
    </ligand>
</feature>
<evidence type="ECO:0000256" key="8">
    <source>
        <dbReference type="SAM" id="MobiDB-lite"/>
    </source>
</evidence>
<feature type="domain" description="Protein kinase" evidence="10">
    <location>
        <begin position="83"/>
        <end position="379"/>
    </location>
</feature>
<keyword evidence="12" id="KW-1185">Reference proteome</keyword>
<dbReference type="InterPro" id="IPR008271">
    <property type="entry name" value="Ser/Thr_kinase_AS"/>
</dbReference>
<keyword evidence="9" id="KW-0812">Transmembrane</keyword>
<feature type="repeat" description="WD" evidence="5">
    <location>
        <begin position="1143"/>
        <end position="1181"/>
    </location>
</feature>
<feature type="repeat" description="WD" evidence="5">
    <location>
        <begin position="799"/>
        <end position="837"/>
    </location>
</feature>
<proteinExistence type="predicted"/>
<organism evidence="11 12">
    <name type="scientific">Fimbriiglobus ruber</name>
    <dbReference type="NCBI Taxonomy" id="1908690"/>
    <lineage>
        <taxon>Bacteria</taxon>
        <taxon>Pseudomonadati</taxon>
        <taxon>Planctomycetota</taxon>
        <taxon>Planctomycetia</taxon>
        <taxon>Gemmatales</taxon>
        <taxon>Gemmataceae</taxon>
        <taxon>Fimbriiglobus</taxon>
    </lineage>
</organism>
<evidence type="ECO:0000256" key="4">
    <source>
        <dbReference type="ARBA" id="ARBA00022840"/>
    </source>
</evidence>
<dbReference type="RefSeq" id="WP_088257489.1">
    <property type="nucleotide sequence ID" value="NZ_NIDE01000014.1"/>
</dbReference>
<dbReference type="Gene3D" id="3.30.200.20">
    <property type="entry name" value="Phosphorylase Kinase, domain 1"/>
    <property type="match status" value="1"/>
</dbReference>
<dbReference type="PANTHER" id="PTHR19879:SF9">
    <property type="entry name" value="TRANSCRIPTION INITIATION FACTOR TFIID SUBUNIT 5"/>
    <property type="match status" value="1"/>
</dbReference>
<dbReference type="Pfam" id="PF00069">
    <property type="entry name" value="Pkinase"/>
    <property type="match status" value="1"/>
</dbReference>
<dbReference type="InterPro" id="IPR011009">
    <property type="entry name" value="Kinase-like_dom_sf"/>
</dbReference>
<gene>
    <name evidence="11" type="ORF">FRUB_06730</name>
</gene>
<dbReference type="InterPro" id="IPR000719">
    <property type="entry name" value="Prot_kinase_dom"/>
</dbReference>
<dbReference type="SMART" id="SM00320">
    <property type="entry name" value="WD40"/>
    <property type="match status" value="13"/>
</dbReference>
<accession>A0A225D7M9</accession>
<evidence type="ECO:0000256" key="9">
    <source>
        <dbReference type="SAM" id="Phobius"/>
    </source>
</evidence>
<dbReference type="SUPFAM" id="SSF56112">
    <property type="entry name" value="Protein kinase-like (PK-like)"/>
    <property type="match status" value="1"/>
</dbReference>
<feature type="repeat" description="WD" evidence="5">
    <location>
        <begin position="754"/>
        <end position="795"/>
    </location>
</feature>
<evidence type="ECO:0000256" key="3">
    <source>
        <dbReference type="ARBA" id="ARBA00022741"/>
    </source>
</evidence>
<dbReference type="SUPFAM" id="SSF50978">
    <property type="entry name" value="WD40 repeat-like"/>
    <property type="match status" value="2"/>
</dbReference>
<feature type="transmembrane region" description="Helical" evidence="9">
    <location>
        <begin position="404"/>
        <end position="428"/>
    </location>
</feature>
<dbReference type="GO" id="GO:0004672">
    <property type="term" value="F:protein kinase activity"/>
    <property type="evidence" value="ECO:0007669"/>
    <property type="project" value="InterPro"/>
</dbReference>
<dbReference type="PROSITE" id="PS50011">
    <property type="entry name" value="PROTEIN_KINASE_DOM"/>
    <property type="match status" value="1"/>
</dbReference>
<keyword evidence="2" id="KW-0677">Repeat</keyword>
<keyword evidence="3 6" id="KW-0547">Nucleotide-binding</keyword>
<sequence>MPANPDSVRDVFLSAVALPAPDRPGYLARACAGDPELRAAVDRLLAGDAAPAGLLQDNSPGLPRTGDYHPAPDDTGAVLAGRYKLLEQIGEGGMGTVWVAHQTEPVKRTVAIKLIKRGMDSHAVLARFEAERQALALMDHPNIAKVLDAGATPDGRPFFVMELVRGMPITKFCDTRRLTPRERLEMFVPVCHAVQHAHQKGVIHRDIKPGNVLVAVYDDRPVPKIIDFGVAKATTRPLTEQTLHTAFGTVIGTPQYMSPEQATFNNLDVDTRSDLYSLGVLLYELLTGSPPFTSAELQRAGIDEMLRVVREKEPPRPSEKLSTAAALPSLAASRSTEPKKLTGMLRSELDWVVMKALEKDRTRRYETANGFAADVLRYLSGEPVEAVPPSPVYRLRKLYRRNKAAARVMLLVFAILTAGIVGTTGGMFRAEQARRLADALHETAEEAKADAQTQAALARQEAANAQASATAARAESLKVQHLLALRHARDGVKLADEGRLGMGALAMAHALVVAPDAPGAAAAARVRLGLYRRYMPASYRTGLFLPQGYVGPALYSPDGTRILTAELSYRPALSARLWDAESGALLKELPHPAGVLSAAFAPDGRSVVTGCLDGVVRIWDVRSGLPLVTLPAAGGRVVAFSPDGRQLLTVSDDLPARLWDVGKWDAPRFQLQHPGQIWAAKFAPDGRHVLTAGWDRVPRLWDTSAGKEPFQLPPQSAAVLTVAFSPDGQMFATGCADGATSVWDAGTGRRVSKFPFHTGSVQAIAFSPDGNRIVTGSDDHTAHVWNPHTGERVFAPLVHGDLVWGVAFAPDGRRVATGCREGTARVWDARTGDPVSAWLQHADHLGSVSFARDGRRLLTGAADTRVWEVTGNEYRPAPATPVIPPGRPNMDFPDPTVLSADGRWAALGSRDGTVQVIEVASGKVLGKSLSLADQPLALALSADGRRVLIGCRSGLFAIWEPANGKPPVFLKRFPGSVTGVALSPDGRTALTCGWPGPDNARLWDAETGQPLGPPLSAARDATAAAFSADGRRFALGSSAKSGTTLWDAPTRTVIATIAHDTPVLFVLFSPDSRRLFVATEGKRSDIADAETGRPLSTIRHDAWLLNGAAFSPDGSRLATAHGGEIARVWDVPTGAAVTPPLLHVGAVTTVSFSPDGRWVLAGSSDHTARLWDAATGIPVSPHFFHADGVQFAGFAADGRTALTRAARPEIVKWDLTPDERPVSEIIESVQALSGHRIDDTGATVAILPSDYAAVWSRVRVRESEPPVRPETIYKWREREIRDSLTEGNLRAVRFHCSEMFREVVSEKAK</sequence>
<dbReference type="InterPro" id="IPR036322">
    <property type="entry name" value="WD40_repeat_dom_sf"/>
</dbReference>
<feature type="repeat" description="WD" evidence="5">
    <location>
        <begin position="670"/>
        <end position="711"/>
    </location>
</feature>
<dbReference type="Gene3D" id="2.130.10.10">
    <property type="entry name" value="YVTN repeat-like/Quinoprotein amine dehydrogenase"/>
    <property type="match status" value="4"/>
</dbReference>
<dbReference type="InterPro" id="IPR001680">
    <property type="entry name" value="WD40_rpt"/>
</dbReference>
<dbReference type="PROSITE" id="PS50082">
    <property type="entry name" value="WD_REPEATS_2"/>
    <property type="match status" value="7"/>
</dbReference>
<dbReference type="CDD" id="cd14014">
    <property type="entry name" value="STKc_PknB_like"/>
    <property type="match status" value="1"/>
</dbReference>
<evidence type="ECO:0000256" key="5">
    <source>
        <dbReference type="PROSITE-ProRule" id="PRU00221"/>
    </source>
</evidence>
<dbReference type="PROSITE" id="PS00108">
    <property type="entry name" value="PROTEIN_KINASE_ST"/>
    <property type="match status" value="1"/>
</dbReference>
<dbReference type="PROSITE" id="PS00678">
    <property type="entry name" value="WD_REPEATS_1"/>
    <property type="match status" value="2"/>
</dbReference>
<evidence type="ECO:0000259" key="10">
    <source>
        <dbReference type="PROSITE" id="PS50011"/>
    </source>
</evidence>
<dbReference type="SMART" id="SM00220">
    <property type="entry name" value="S_TKc"/>
    <property type="match status" value="1"/>
</dbReference>
<name>A0A225D7M9_9BACT</name>
<dbReference type="SUPFAM" id="SSF50998">
    <property type="entry name" value="Quinoprotein alcohol dehydrogenase-like"/>
    <property type="match status" value="1"/>
</dbReference>
<dbReference type="PROSITE" id="PS00107">
    <property type="entry name" value="PROTEIN_KINASE_ATP"/>
    <property type="match status" value="1"/>
</dbReference>
<keyword evidence="9" id="KW-1133">Transmembrane helix</keyword>
<feature type="repeat" description="WD" evidence="5">
    <location>
        <begin position="588"/>
        <end position="629"/>
    </location>
</feature>
<dbReference type="Proteomes" id="UP000214646">
    <property type="component" value="Unassembled WGS sequence"/>
</dbReference>
<dbReference type="PANTHER" id="PTHR19879">
    <property type="entry name" value="TRANSCRIPTION INITIATION FACTOR TFIID"/>
    <property type="match status" value="1"/>
</dbReference>
<comment type="caution">
    <text evidence="11">The sequence shown here is derived from an EMBL/GenBank/DDBJ whole genome shotgun (WGS) entry which is preliminary data.</text>
</comment>
<evidence type="ECO:0000256" key="2">
    <source>
        <dbReference type="ARBA" id="ARBA00022737"/>
    </source>
</evidence>
<dbReference type="Gene3D" id="1.10.510.10">
    <property type="entry name" value="Transferase(Phosphotransferase) domain 1"/>
    <property type="match status" value="1"/>
</dbReference>
<feature type="coiled-coil region" evidence="7">
    <location>
        <begin position="430"/>
        <end position="477"/>
    </location>
</feature>
<evidence type="ECO:0000256" key="1">
    <source>
        <dbReference type="ARBA" id="ARBA00022574"/>
    </source>
</evidence>
<dbReference type="OrthoDB" id="500858at2"/>
<dbReference type="GO" id="GO:0005524">
    <property type="term" value="F:ATP binding"/>
    <property type="evidence" value="ECO:0007669"/>
    <property type="project" value="UniProtKB-UniRule"/>
</dbReference>
<protein>
    <submittedName>
        <fullName evidence="11">High-affnity carbon uptake protein Hat/HatR</fullName>
    </submittedName>
</protein>
<keyword evidence="9" id="KW-0472">Membrane</keyword>
<evidence type="ECO:0000313" key="12">
    <source>
        <dbReference type="Proteomes" id="UP000214646"/>
    </source>
</evidence>
<dbReference type="EMBL" id="NIDE01000014">
    <property type="protein sequence ID" value="OWK37610.1"/>
    <property type="molecule type" value="Genomic_DNA"/>
</dbReference>
<dbReference type="InterPro" id="IPR017441">
    <property type="entry name" value="Protein_kinase_ATP_BS"/>
</dbReference>
<evidence type="ECO:0000256" key="6">
    <source>
        <dbReference type="PROSITE-ProRule" id="PRU10141"/>
    </source>
</evidence>
<feature type="region of interest" description="Disordered" evidence="8">
    <location>
        <begin position="52"/>
        <end position="73"/>
    </location>
</feature>